<evidence type="ECO:0000313" key="4">
    <source>
        <dbReference type="EMBL" id="MEE2023492.1"/>
    </source>
</evidence>
<keyword evidence="5" id="KW-1185">Reference proteome</keyword>
<dbReference type="SUPFAM" id="SSF55729">
    <property type="entry name" value="Acyl-CoA N-acyltransferases (Nat)"/>
    <property type="match status" value="1"/>
</dbReference>
<evidence type="ECO:0000256" key="2">
    <source>
        <dbReference type="ARBA" id="ARBA00023315"/>
    </source>
</evidence>
<dbReference type="PANTHER" id="PTHR43877">
    <property type="entry name" value="AMINOALKYLPHOSPHONATE N-ACETYLTRANSFERASE-RELATED-RELATED"/>
    <property type="match status" value="1"/>
</dbReference>
<evidence type="ECO:0000313" key="5">
    <source>
        <dbReference type="Proteomes" id="UP001339167"/>
    </source>
</evidence>
<keyword evidence="2" id="KW-0012">Acyltransferase</keyword>
<dbReference type="EMBL" id="JAUGZK010000003">
    <property type="protein sequence ID" value="MEE2023492.1"/>
    <property type="molecule type" value="Genomic_DNA"/>
</dbReference>
<organism evidence="4 5">
    <name type="scientific">Alkalimonas mucilaginosa</name>
    <dbReference type="NCBI Taxonomy" id="3057676"/>
    <lineage>
        <taxon>Bacteria</taxon>
        <taxon>Pseudomonadati</taxon>
        <taxon>Pseudomonadota</taxon>
        <taxon>Gammaproteobacteria</taxon>
        <taxon>Alkalimonas</taxon>
    </lineage>
</organism>
<evidence type="ECO:0000256" key="1">
    <source>
        <dbReference type="ARBA" id="ARBA00022679"/>
    </source>
</evidence>
<evidence type="ECO:0000259" key="3">
    <source>
        <dbReference type="PROSITE" id="PS51186"/>
    </source>
</evidence>
<dbReference type="InterPro" id="IPR050832">
    <property type="entry name" value="Bact_Acetyltransf"/>
</dbReference>
<dbReference type="InterPro" id="IPR016181">
    <property type="entry name" value="Acyl_CoA_acyltransferase"/>
</dbReference>
<name>A0ABU7JCS4_9GAMM</name>
<protein>
    <submittedName>
        <fullName evidence="4">GNAT family N-acetyltransferase</fullName>
    </submittedName>
</protein>
<dbReference type="CDD" id="cd04301">
    <property type="entry name" value="NAT_SF"/>
    <property type="match status" value="1"/>
</dbReference>
<feature type="domain" description="N-acetyltransferase" evidence="3">
    <location>
        <begin position="8"/>
        <end position="158"/>
    </location>
</feature>
<gene>
    <name evidence="4" type="ORF">QWF21_04480</name>
</gene>
<dbReference type="PROSITE" id="PS51186">
    <property type="entry name" value="GNAT"/>
    <property type="match status" value="1"/>
</dbReference>
<comment type="caution">
    <text evidence="4">The sequence shown here is derived from an EMBL/GenBank/DDBJ whole genome shotgun (WGS) entry which is preliminary data.</text>
</comment>
<dbReference type="Gene3D" id="3.40.630.30">
    <property type="match status" value="1"/>
</dbReference>
<sequence>MAYEALQLELAKETELGILMSWFHDLQSCRDWGGPDFRFPFSKQSFQADLRWELYRGYVLKGRSNTLLGFGQFYQRNGRCHLARLVVAPDKRGQGLGKVLVKALMAEGYKQLQLSGCSLFVLKHNAAAKACYQGLGFQPAEYPEPISELAGCDYLICN</sequence>
<accession>A0ABU7JCS4</accession>
<reference evidence="4 5" key="1">
    <citation type="submission" date="2023-06" db="EMBL/GenBank/DDBJ databases">
        <title>Alkalimonas sp., MEB004 an alkaliphilic bacterium isolated from Lonar Lake, India.</title>
        <authorList>
            <person name="Joshi A."/>
            <person name="Thite S."/>
        </authorList>
    </citation>
    <scope>NUCLEOTIDE SEQUENCE [LARGE SCALE GENOMIC DNA]</scope>
    <source>
        <strain evidence="4 5">MEB004</strain>
    </source>
</reference>
<dbReference type="RefSeq" id="WP_330086851.1">
    <property type="nucleotide sequence ID" value="NZ_JAUGZK010000003.1"/>
</dbReference>
<dbReference type="InterPro" id="IPR000182">
    <property type="entry name" value="GNAT_dom"/>
</dbReference>
<keyword evidence="1" id="KW-0808">Transferase</keyword>
<dbReference type="Proteomes" id="UP001339167">
    <property type="component" value="Unassembled WGS sequence"/>
</dbReference>
<dbReference type="Pfam" id="PF00583">
    <property type="entry name" value="Acetyltransf_1"/>
    <property type="match status" value="1"/>
</dbReference>
<proteinExistence type="predicted"/>
<dbReference type="PANTHER" id="PTHR43877:SF2">
    <property type="entry name" value="AMINOALKYLPHOSPHONATE N-ACETYLTRANSFERASE-RELATED"/>
    <property type="match status" value="1"/>
</dbReference>